<protein>
    <submittedName>
        <fullName evidence="2">Uncharacterized protein</fullName>
    </submittedName>
</protein>
<name>A0A5B7HCZ5_PORTR</name>
<keyword evidence="3" id="KW-1185">Reference proteome</keyword>
<dbReference type="EMBL" id="VSRR010031438">
    <property type="protein sequence ID" value="MPC70611.1"/>
    <property type="molecule type" value="Genomic_DNA"/>
</dbReference>
<feature type="region of interest" description="Disordered" evidence="1">
    <location>
        <begin position="127"/>
        <end position="151"/>
    </location>
</feature>
<evidence type="ECO:0000313" key="3">
    <source>
        <dbReference type="Proteomes" id="UP000324222"/>
    </source>
</evidence>
<dbReference type="AlphaFoldDB" id="A0A5B7HCZ5"/>
<proteinExistence type="predicted"/>
<evidence type="ECO:0000313" key="2">
    <source>
        <dbReference type="EMBL" id="MPC70611.1"/>
    </source>
</evidence>
<organism evidence="2 3">
    <name type="scientific">Portunus trituberculatus</name>
    <name type="common">Swimming crab</name>
    <name type="synonym">Neptunus trituberculatus</name>
    <dbReference type="NCBI Taxonomy" id="210409"/>
    <lineage>
        <taxon>Eukaryota</taxon>
        <taxon>Metazoa</taxon>
        <taxon>Ecdysozoa</taxon>
        <taxon>Arthropoda</taxon>
        <taxon>Crustacea</taxon>
        <taxon>Multicrustacea</taxon>
        <taxon>Malacostraca</taxon>
        <taxon>Eumalacostraca</taxon>
        <taxon>Eucarida</taxon>
        <taxon>Decapoda</taxon>
        <taxon>Pleocyemata</taxon>
        <taxon>Brachyura</taxon>
        <taxon>Eubrachyura</taxon>
        <taxon>Portunoidea</taxon>
        <taxon>Portunidae</taxon>
        <taxon>Portuninae</taxon>
        <taxon>Portunus</taxon>
    </lineage>
</organism>
<feature type="compositionally biased region" description="Polar residues" evidence="1">
    <location>
        <begin position="140"/>
        <end position="151"/>
    </location>
</feature>
<dbReference type="Proteomes" id="UP000324222">
    <property type="component" value="Unassembled WGS sequence"/>
</dbReference>
<sequence>MEEIDEKDVSELLTSHEQELTNEELIAIEQKRAVEEEAAATEEEDATGQHYLTRKILAEAFIEIESGMQKNDDNDPDRERSLKLERNIQYALAAYKQLRLNLCCYISHTGATADDFPDLLEATLPSILQDDDDDDADSPQAYSMSTPLSTQ</sequence>
<comment type="caution">
    <text evidence="2">The sequence shown here is derived from an EMBL/GenBank/DDBJ whole genome shotgun (WGS) entry which is preliminary data.</text>
</comment>
<evidence type="ECO:0000256" key="1">
    <source>
        <dbReference type="SAM" id="MobiDB-lite"/>
    </source>
</evidence>
<reference evidence="2 3" key="1">
    <citation type="submission" date="2019-05" db="EMBL/GenBank/DDBJ databases">
        <title>Another draft genome of Portunus trituberculatus and its Hox gene families provides insights of decapod evolution.</title>
        <authorList>
            <person name="Jeong J.-H."/>
            <person name="Song I."/>
            <person name="Kim S."/>
            <person name="Choi T."/>
            <person name="Kim D."/>
            <person name="Ryu S."/>
            <person name="Kim W."/>
        </authorList>
    </citation>
    <scope>NUCLEOTIDE SEQUENCE [LARGE SCALE GENOMIC DNA]</scope>
    <source>
        <tissue evidence="2">Muscle</tissue>
    </source>
</reference>
<gene>
    <name evidence="2" type="ORF">E2C01_064865</name>
</gene>
<accession>A0A5B7HCZ5</accession>